<evidence type="ECO:0000313" key="1">
    <source>
        <dbReference type="EMBL" id="JAD81142.1"/>
    </source>
</evidence>
<name>A0A0A9DBN8_ARUDO</name>
<dbReference type="EMBL" id="GBRH01216753">
    <property type="protein sequence ID" value="JAD81142.1"/>
    <property type="molecule type" value="Transcribed_RNA"/>
</dbReference>
<reference evidence="1" key="1">
    <citation type="submission" date="2014-09" db="EMBL/GenBank/DDBJ databases">
        <authorList>
            <person name="Magalhaes I.L.F."/>
            <person name="Oliveira U."/>
            <person name="Santos F.R."/>
            <person name="Vidigal T.H.D.A."/>
            <person name="Brescovit A.D."/>
            <person name="Santos A.J."/>
        </authorList>
    </citation>
    <scope>NUCLEOTIDE SEQUENCE</scope>
    <source>
        <tissue evidence="1">Shoot tissue taken approximately 20 cm above the soil surface</tissue>
    </source>
</reference>
<proteinExistence type="predicted"/>
<accession>A0A0A9DBN8</accession>
<reference evidence="1" key="2">
    <citation type="journal article" date="2015" name="Data Brief">
        <title>Shoot transcriptome of the giant reed, Arundo donax.</title>
        <authorList>
            <person name="Barrero R.A."/>
            <person name="Guerrero F.D."/>
            <person name="Moolhuijzen P."/>
            <person name="Goolsby J.A."/>
            <person name="Tidwell J."/>
            <person name="Bellgard S.E."/>
            <person name="Bellgard M.I."/>
        </authorList>
    </citation>
    <scope>NUCLEOTIDE SEQUENCE</scope>
    <source>
        <tissue evidence="1">Shoot tissue taken approximately 20 cm above the soil surface</tissue>
    </source>
</reference>
<dbReference type="AlphaFoldDB" id="A0A0A9DBN8"/>
<sequence>MDIEDNGGIKVGVAVVGYLGLPHDLQVLMQDDRYHPLCQRGTLGCDSMATIPYQWLATSGDGRTKSGRTTGRMMMMKM</sequence>
<protein>
    <submittedName>
        <fullName evidence="1">Uncharacterized protein</fullName>
    </submittedName>
</protein>
<organism evidence="1">
    <name type="scientific">Arundo donax</name>
    <name type="common">Giant reed</name>
    <name type="synonym">Donax arundinaceus</name>
    <dbReference type="NCBI Taxonomy" id="35708"/>
    <lineage>
        <taxon>Eukaryota</taxon>
        <taxon>Viridiplantae</taxon>
        <taxon>Streptophyta</taxon>
        <taxon>Embryophyta</taxon>
        <taxon>Tracheophyta</taxon>
        <taxon>Spermatophyta</taxon>
        <taxon>Magnoliopsida</taxon>
        <taxon>Liliopsida</taxon>
        <taxon>Poales</taxon>
        <taxon>Poaceae</taxon>
        <taxon>PACMAD clade</taxon>
        <taxon>Arundinoideae</taxon>
        <taxon>Arundineae</taxon>
        <taxon>Arundo</taxon>
    </lineage>
</organism>